<accession>A0AAD9DC31</accession>
<feature type="region of interest" description="Disordered" evidence="1">
    <location>
        <begin position="307"/>
        <end position="353"/>
    </location>
</feature>
<dbReference type="PANTHER" id="PTHR12555:SF13">
    <property type="entry name" value="UBIQUITIN RECOGNITION FACTOR IN ER-ASSOCIATED DEGRADATION PROTEIN 1"/>
    <property type="match status" value="1"/>
</dbReference>
<evidence type="ECO:0000259" key="2">
    <source>
        <dbReference type="PROSITE" id="PS50033"/>
    </source>
</evidence>
<dbReference type="PANTHER" id="PTHR12555">
    <property type="entry name" value="UBIQUITIN FUSION DEGRADATON PROTEIN 1"/>
    <property type="match status" value="1"/>
</dbReference>
<feature type="region of interest" description="Disordered" evidence="1">
    <location>
        <begin position="204"/>
        <end position="238"/>
    </location>
</feature>
<reference evidence="3" key="1">
    <citation type="submission" date="2023-06" db="EMBL/GenBank/DDBJ databases">
        <title>Survivors Of The Sea: Transcriptome response of Skeletonema marinoi to long-term dormancy.</title>
        <authorList>
            <person name="Pinder M.I.M."/>
            <person name="Kourtchenko O."/>
            <person name="Robertson E.K."/>
            <person name="Larsson T."/>
            <person name="Maumus F."/>
            <person name="Osuna-Cruz C.M."/>
            <person name="Vancaester E."/>
            <person name="Stenow R."/>
            <person name="Vandepoele K."/>
            <person name="Ploug H."/>
            <person name="Bruchert V."/>
            <person name="Godhe A."/>
            <person name="Topel M."/>
        </authorList>
    </citation>
    <scope>NUCLEOTIDE SEQUENCE</scope>
    <source>
        <strain evidence="3">R05AC</strain>
    </source>
</reference>
<dbReference type="AlphaFoldDB" id="A0AAD9DC31"/>
<dbReference type="InterPro" id="IPR042299">
    <property type="entry name" value="Ufd1-like_Nn"/>
</dbReference>
<dbReference type="GO" id="GO:0031593">
    <property type="term" value="F:polyubiquitin modification-dependent protein binding"/>
    <property type="evidence" value="ECO:0007669"/>
    <property type="project" value="TreeGrafter"/>
</dbReference>
<dbReference type="CDD" id="cd01767">
    <property type="entry name" value="UBX"/>
    <property type="match status" value="1"/>
</dbReference>
<dbReference type="GO" id="GO:0006511">
    <property type="term" value="P:ubiquitin-dependent protein catabolic process"/>
    <property type="evidence" value="ECO:0007669"/>
    <property type="project" value="InterPro"/>
</dbReference>
<dbReference type="Proteomes" id="UP001224775">
    <property type="component" value="Unassembled WGS sequence"/>
</dbReference>
<protein>
    <submittedName>
        <fullName evidence="3">Ubiquitin fusion degradation protein 1 family protein</fullName>
    </submittedName>
</protein>
<comment type="caution">
    <text evidence="3">The sequence shown here is derived from an EMBL/GenBank/DDBJ whole genome shotgun (WGS) entry which is preliminary data.</text>
</comment>
<dbReference type="InterPro" id="IPR001012">
    <property type="entry name" value="UBX_dom"/>
</dbReference>
<feature type="compositionally biased region" description="Low complexity" evidence="1">
    <location>
        <begin position="204"/>
        <end position="220"/>
    </location>
</feature>
<sequence length="621" mass="67299">MDFEIAAQRLANDQKSALARSRASRNARTASSKARREASAAKAKAEARLREKKLASERNAKIVDRVVQCVRRVERTLGATNVAMSVVNGSMQTNGGGVVAGNSTSEHTKNLFHNHPILLAQGWKLQATSIHGEGDKIALPPSILEALTSNNSSLDPWGSGRNGRPLAFRIGVLDPEYTGFPASEKMKAFVESVTEDVVVSSQQQVAAASNGQSSSAISSNDNDEIMSEDSDNDNDEDAEEISTHIDAYLDELSHRYISYTHGTVVEFTQEDGCVGLPEPIARALLQQNSHSLGRIRSDESLNRIPIKRTVDPASSSNSSSSPDIVDGAKEDNSEGDAMDIVPTNDSPEDVAQTEKTPGHLAYGAFDIPDLPIEITPINSLPAGTDCTFTPTASSIKNGFYKLKDVKAVLEQSLMRTRATLSKGDMIRTWRRGVSFDLIVSSLSPSEFGVVSCVNTDLNVEIGNPEDDDLAELNIPPEHNSEGGKESSGQSAMGQGRLLSEDTLQKQPTEVVAVETTPNSQVDLAPEPDKVEGVCNIQIRGRSPTGDNVTGRRRFDVELSTMNDLFQYASYICGADPKTLRLVTRFPRRVFALSSEEEQDNDATLKKAGLNQGQELFMIEYL</sequence>
<dbReference type="Pfam" id="PF24842">
    <property type="entry name" value="UFD1_N2"/>
    <property type="match status" value="1"/>
</dbReference>
<dbReference type="InterPro" id="IPR055418">
    <property type="entry name" value="UFD1_N2"/>
</dbReference>
<dbReference type="InterPro" id="IPR004854">
    <property type="entry name" value="Ufd1-like"/>
</dbReference>
<dbReference type="Gene3D" id="3.10.20.90">
    <property type="entry name" value="Phosphatidylinositol 3-kinase Catalytic Subunit, Chain A, domain 1"/>
    <property type="match status" value="1"/>
</dbReference>
<dbReference type="Gene3D" id="2.40.40.50">
    <property type="entry name" value="Ubiquitin fusion degradation protein UFD1, N-terminal domain"/>
    <property type="match status" value="1"/>
</dbReference>
<evidence type="ECO:0000313" key="4">
    <source>
        <dbReference type="Proteomes" id="UP001224775"/>
    </source>
</evidence>
<feature type="compositionally biased region" description="Acidic residues" evidence="1">
    <location>
        <begin position="221"/>
        <end position="238"/>
    </location>
</feature>
<organism evidence="3 4">
    <name type="scientific">Skeletonema marinoi</name>
    <dbReference type="NCBI Taxonomy" id="267567"/>
    <lineage>
        <taxon>Eukaryota</taxon>
        <taxon>Sar</taxon>
        <taxon>Stramenopiles</taxon>
        <taxon>Ochrophyta</taxon>
        <taxon>Bacillariophyta</taxon>
        <taxon>Coscinodiscophyceae</taxon>
        <taxon>Thalassiosirophycidae</taxon>
        <taxon>Thalassiosirales</taxon>
        <taxon>Skeletonemataceae</taxon>
        <taxon>Skeletonema</taxon>
        <taxon>Skeletonema marinoi-dohrnii complex</taxon>
    </lineage>
</organism>
<keyword evidence="4" id="KW-1185">Reference proteome</keyword>
<dbReference type="PROSITE" id="PS50033">
    <property type="entry name" value="UBX"/>
    <property type="match status" value="1"/>
</dbReference>
<gene>
    <name evidence="3" type="ORF">QTG54_008599</name>
</gene>
<feature type="compositionally biased region" description="Low complexity" evidence="1">
    <location>
        <begin position="16"/>
        <end position="32"/>
    </location>
</feature>
<dbReference type="InterPro" id="IPR029071">
    <property type="entry name" value="Ubiquitin-like_domsf"/>
</dbReference>
<dbReference type="GO" id="GO:0034098">
    <property type="term" value="C:VCP-NPL4-UFD1 AAA ATPase complex"/>
    <property type="evidence" value="ECO:0007669"/>
    <property type="project" value="TreeGrafter"/>
</dbReference>
<feature type="domain" description="UBX" evidence="2">
    <location>
        <begin position="538"/>
        <end position="617"/>
    </location>
</feature>
<feature type="region of interest" description="Disordered" evidence="1">
    <location>
        <begin position="462"/>
        <end position="493"/>
    </location>
</feature>
<dbReference type="SUPFAM" id="SSF54236">
    <property type="entry name" value="Ubiquitin-like"/>
    <property type="match status" value="1"/>
</dbReference>
<feature type="region of interest" description="Disordered" evidence="1">
    <location>
        <begin position="14"/>
        <end position="40"/>
    </location>
</feature>
<dbReference type="Gene3D" id="3.10.330.10">
    <property type="match status" value="1"/>
</dbReference>
<evidence type="ECO:0000256" key="1">
    <source>
        <dbReference type="SAM" id="MobiDB-lite"/>
    </source>
</evidence>
<evidence type="ECO:0000313" key="3">
    <source>
        <dbReference type="EMBL" id="KAK1740504.1"/>
    </source>
</evidence>
<dbReference type="EMBL" id="JATAAI010000015">
    <property type="protein sequence ID" value="KAK1740504.1"/>
    <property type="molecule type" value="Genomic_DNA"/>
</dbReference>
<proteinExistence type="predicted"/>
<name>A0AAD9DC31_9STRA</name>
<dbReference type="GO" id="GO:0036503">
    <property type="term" value="P:ERAD pathway"/>
    <property type="evidence" value="ECO:0007669"/>
    <property type="project" value="TreeGrafter"/>
</dbReference>